<dbReference type="Proteomes" id="UP000002026">
    <property type="component" value="Chromosome"/>
</dbReference>
<dbReference type="HOGENOM" id="CLU_027634_11_0_11"/>
<keyword evidence="2 4" id="KW-0418">Kinase</keyword>
<dbReference type="GO" id="GO:0005829">
    <property type="term" value="C:cytosol"/>
    <property type="evidence" value="ECO:0007669"/>
    <property type="project" value="TreeGrafter"/>
</dbReference>
<dbReference type="GO" id="GO:0006796">
    <property type="term" value="P:phosphate-containing compound metabolic process"/>
    <property type="evidence" value="ECO:0007669"/>
    <property type="project" value="UniProtKB-ARBA"/>
</dbReference>
<dbReference type="Gene3D" id="3.40.1190.20">
    <property type="match status" value="1"/>
</dbReference>
<protein>
    <submittedName>
        <fullName evidence="4">Sugar kinase, ribokinase</fullName>
    </submittedName>
</protein>
<gene>
    <name evidence="4" type="ordered locus">Shel_17480</name>
</gene>
<evidence type="ECO:0000313" key="5">
    <source>
        <dbReference type="Proteomes" id="UP000002026"/>
    </source>
</evidence>
<reference evidence="4 5" key="1">
    <citation type="journal article" date="2009" name="Stand. Genomic Sci.">
        <title>Complete genome sequence of Slackia heliotrinireducens type strain (RHS 1).</title>
        <authorList>
            <person name="Pukall R."/>
            <person name="Lapidus A."/>
            <person name="Nolan M."/>
            <person name="Copeland A."/>
            <person name="Glavina Del Rio T."/>
            <person name="Lucas S."/>
            <person name="Chen F."/>
            <person name="Tice H."/>
            <person name="Cheng J.F."/>
            <person name="Chertkov O."/>
            <person name="Bruce D."/>
            <person name="Goodwin L."/>
            <person name="Kuske C."/>
            <person name="Brettin T."/>
            <person name="Detter J.C."/>
            <person name="Han C."/>
            <person name="Pitluck S."/>
            <person name="Pati A."/>
            <person name="Mavrommatis K."/>
            <person name="Ivanova N."/>
            <person name="Ovchinnikova G."/>
            <person name="Chen A."/>
            <person name="Palaniappan K."/>
            <person name="Schneider S."/>
            <person name="Rohde M."/>
            <person name="Chain P."/>
            <person name="D'haeseleer P."/>
            <person name="Goker M."/>
            <person name="Bristow J."/>
            <person name="Eisen J.A."/>
            <person name="Markowitz V."/>
            <person name="Kyrpides N.C."/>
            <person name="Klenk H.P."/>
            <person name="Hugenholtz P."/>
        </authorList>
    </citation>
    <scope>NUCLEOTIDE SEQUENCE [LARGE SCALE GENOMIC DNA]</scope>
    <source>
        <strain evidence="5">ATCC 29202 / DSM 20476 / NCTC 11029 / RHS 1</strain>
    </source>
</reference>
<keyword evidence="1" id="KW-0808">Transferase</keyword>
<dbReference type="PRINTS" id="PR00990">
    <property type="entry name" value="RIBOKINASE"/>
</dbReference>
<keyword evidence="5" id="KW-1185">Reference proteome</keyword>
<proteinExistence type="predicted"/>
<dbReference type="STRING" id="471855.Shel_17480"/>
<evidence type="ECO:0000313" key="4">
    <source>
        <dbReference type="EMBL" id="ACV22767.1"/>
    </source>
</evidence>
<dbReference type="AlphaFoldDB" id="C7N782"/>
<name>C7N782_SLAHD</name>
<dbReference type="InterPro" id="IPR029056">
    <property type="entry name" value="Ribokinase-like"/>
</dbReference>
<accession>C7N782</accession>
<feature type="domain" description="Carbohydrate kinase PfkB" evidence="3">
    <location>
        <begin position="3"/>
        <end position="297"/>
    </location>
</feature>
<evidence type="ECO:0000256" key="2">
    <source>
        <dbReference type="ARBA" id="ARBA00022777"/>
    </source>
</evidence>
<sequence>MGHTVVIGTTFVDVKGVPKGAYDPQGRNVGDVKIVHGGVGRNVAENFANVGKPVSFVGTMEDSAFGRDVRRRLLERGVNLDHAPQASDNGIGMWLVILDENGDLAGSISKMPELDLLEEHLSREIDTIAAGADAIVLELDLNERIAEVVVDAAKRHGKPLYAIVGNMSVVLSRKDLVKQTDCFICNVIEAAKYFGLGALADYSPTQMLEFLPDAASREGIASMVVTMGAEGAVYFDGRAGSAGICPPYPAKMVDSTGAGDAFFSGTVMKLVEGCVLADAVAFGARLASATIGSEEATCPVGGGF</sequence>
<dbReference type="RefSeq" id="WP_012798869.1">
    <property type="nucleotide sequence ID" value="NC_013165.1"/>
</dbReference>
<dbReference type="PANTHER" id="PTHR10584:SF166">
    <property type="entry name" value="RIBOKINASE"/>
    <property type="match status" value="1"/>
</dbReference>
<evidence type="ECO:0000259" key="3">
    <source>
        <dbReference type="Pfam" id="PF00294"/>
    </source>
</evidence>
<dbReference type="SUPFAM" id="SSF53613">
    <property type="entry name" value="Ribokinase-like"/>
    <property type="match status" value="1"/>
</dbReference>
<dbReference type="KEGG" id="shi:Shel_17480"/>
<dbReference type="PANTHER" id="PTHR10584">
    <property type="entry name" value="SUGAR KINASE"/>
    <property type="match status" value="1"/>
</dbReference>
<dbReference type="EMBL" id="CP001684">
    <property type="protein sequence ID" value="ACV22767.1"/>
    <property type="molecule type" value="Genomic_DNA"/>
</dbReference>
<dbReference type="GO" id="GO:0016301">
    <property type="term" value="F:kinase activity"/>
    <property type="evidence" value="ECO:0007669"/>
    <property type="project" value="UniProtKB-KW"/>
</dbReference>
<organism evidence="4 5">
    <name type="scientific">Slackia heliotrinireducens (strain ATCC 29202 / DSM 20476 / NCTC 11029 / RHS 1)</name>
    <name type="common">Peptococcus heliotrinreducens</name>
    <dbReference type="NCBI Taxonomy" id="471855"/>
    <lineage>
        <taxon>Bacteria</taxon>
        <taxon>Bacillati</taxon>
        <taxon>Actinomycetota</taxon>
        <taxon>Coriobacteriia</taxon>
        <taxon>Eggerthellales</taxon>
        <taxon>Eggerthellaceae</taxon>
        <taxon>Slackia</taxon>
    </lineage>
</organism>
<dbReference type="InterPro" id="IPR011611">
    <property type="entry name" value="PfkB_dom"/>
</dbReference>
<dbReference type="eggNOG" id="COG0524">
    <property type="taxonomic scope" value="Bacteria"/>
</dbReference>
<dbReference type="InterPro" id="IPR002139">
    <property type="entry name" value="Ribo/fructo_kinase"/>
</dbReference>
<dbReference type="Pfam" id="PF00294">
    <property type="entry name" value="PfkB"/>
    <property type="match status" value="1"/>
</dbReference>
<evidence type="ECO:0000256" key="1">
    <source>
        <dbReference type="ARBA" id="ARBA00022679"/>
    </source>
</evidence>